<dbReference type="EMBL" id="PQVF01000004">
    <property type="protein sequence ID" value="POY37445.1"/>
    <property type="molecule type" value="Genomic_DNA"/>
</dbReference>
<dbReference type="AlphaFoldDB" id="A0A2S5A4H4"/>
<keyword evidence="3" id="KW-1185">Reference proteome</keyword>
<organism evidence="2 3">
    <name type="scientific">Solitalea longa</name>
    <dbReference type="NCBI Taxonomy" id="2079460"/>
    <lineage>
        <taxon>Bacteria</taxon>
        <taxon>Pseudomonadati</taxon>
        <taxon>Bacteroidota</taxon>
        <taxon>Sphingobacteriia</taxon>
        <taxon>Sphingobacteriales</taxon>
        <taxon>Sphingobacteriaceae</taxon>
        <taxon>Solitalea</taxon>
    </lineage>
</organism>
<comment type="caution">
    <text evidence="2">The sequence shown here is derived from an EMBL/GenBank/DDBJ whole genome shotgun (WGS) entry which is preliminary data.</text>
</comment>
<proteinExistence type="predicted"/>
<name>A0A2S5A4H4_9SPHI</name>
<dbReference type="OrthoDB" id="962475at2"/>
<dbReference type="CDD" id="cd02440">
    <property type="entry name" value="AdoMet_MTases"/>
    <property type="match status" value="1"/>
</dbReference>
<dbReference type="Proteomes" id="UP000236893">
    <property type="component" value="Unassembled WGS sequence"/>
</dbReference>
<dbReference type="GO" id="GO:0008168">
    <property type="term" value="F:methyltransferase activity"/>
    <property type="evidence" value="ECO:0007669"/>
    <property type="project" value="UniProtKB-KW"/>
</dbReference>
<dbReference type="Pfam" id="PF13847">
    <property type="entry name" value="Methyltransf_31"/>
    <property type="match status" value="1"/>
</dbReference>
<dbReference type="InterPro" id="IPR025714">
    <property type="entry name" value="Methyltranfer_dom"/>
</dbReference>
<dbReference type="GO" id="GO:0032259">
    <property type="term" value="P:methylation"/>
    <property type="evidence" value="ECO:0007669"/>
    <property type="project" value="UniProtKB-KW"/>
</dbReference>
<feature type="domain" description="Methyltransferase" evidence="1">
    <location>
        <begin position="49"/>
        <end position="118"/>
    </location>
</feature>
<keyword evidence="2" id="KW-0808">Transferase</keyword>
<dbReference type="SUPFAM" id="SSF53335">
    <property type="entry name" value="S-adenosyl-L-methionine-dependent methyltransferases"/>
    <property type="match status" value="1"/>
</dbReference>
<protein>
    <submittedName>
        <fullName evidence="2">Methyltransferase</fullName>
    </submittedName>
</protein>
<reference evidence="2 3" key="1">
    <citation type="submission" date="2018-01" db="EMBL/GenBank/DDBJ databases">
        <authorList>
            <person name="Gaut B.S."/>
            <person name="Morton B.R."/>
            <person name="Clegg M.T."/>
            <person name="Duvall M.R."/>
        </authorList>
    </citation>
    <scope>NUCLEOTIDE SEQUENCE [LARGE SCALE GENOMIC DNA]</scope>
    <source>
        <strain evidence="2 3">HR-AV</strain>
    </source>
</reference>
<evidence type="ECO:0000313" key="2">
    <source>
        <dbReference type="EMBL" id="POY37445.1"/>
    </source>
</evidence>
<dbReference type="RefSeq" id="WP_103788353.1">
    <property type="nucleotide sequence ID" value="NZ_PQVF01000004.1"/>
</dbReference>
<gene>
    <name evidence="2" type="ORF">C3K47_06695</name>
</gene>
<accession>A0A2S5A4H4</accession>
<evidence type="ECO:0000259" key="1">
    <source>
        <dbReference type="Pfam" id="PF13847"/>
    </source>
</evidence>
<dbReference type="Gene3D" id="3.40.50.150">
    <property type="entry name" value="Vaccinia Virus protein VP39"/>
    <property type="match status" value="1"/>
</dbReference>
<sequence length="199" mass="22900">MNNSSAAFDYFSSNKLFDSLYSLKTQQLSGKHWTPMAVAQKASAFLAADPGSKILDIGSGVGKFCFIAANLFEKNVFCGIEQRKELINEAEKVKLILEIENVSFIHGDFTKLNFDHYQHFYFYNSFFENLVEDEDYLIDNNATNSGLYQHYTDELHKMLNGRPSGTKVATYQSDHYEIPVGYQLLESHFNKKLNFWLKK</sequence>
<dbReference type="InterPro" id="IPR029063">
    <property type="entry name" value="SAM-dependent_MTases_sf"/>
</dbReference>
<evidence type="ECO:0000313" key="3">
    <source>
        <dbReference type="Proteomes" id="UP000236893"/>
    </source>
</evidence>
<keyword evidence="2" id="KW-0489">Methyltransferase</keyword>